<protein>
    <submittedName>
        <fullName evidence="2">Carboxypeptidase-like regulatory domain-containing protein</fullName>
    </submittedName>
</protein>
<dbReference type="Proteomes" id="UP000305848">
    <property type="component" value="Unassembled WGS sequence"/>
</dbReference>
<keyword evidence="3" id="KW-1185">Reference proteome</keyword>
<feature type="chain" id="PRO_5020733758" evidence="1">
    <location>
        <begin position="23"/>
        <end position="215"/>
    </location>
</feature>
<dbReference type="EMBL" id="SZQL01000001">
    <property type="protein sequence ID" value="TKK71952.1"/>
    <property type="molecule type" value="Genomic_DNA"/>
</dbReference>
<accession>A0A4U3LA15</accession>
<comment type="caution">
    <text evidence="2">The sequence shown here is derived from an EMBL/GenBank/DDBJ whole genome shotgun (WGS) entry which is preliminary data.</text>
</comment>
<dbReference type="SUPFAM" id="SSF49464">
    <property type="entry name" value="Carboxypeptidase regulatory domain-like"/>
    <property type="match status" value="1"/>
</dbReference>
<evidence type="ECO:0000313" key="3">
    <source>
        <dbReference type="Proteomes" id="UP000305848"/>
    </source>
</evidence>
<keyword evidence="2" id="KW-0645">Protease</keyword>
<sequence>MKHLIQYLLIVLLLCFVQRAAAQMQVKKDTVVQLYGVVMTADSLQAIPGASVIVEDKGRGTITNNQGVFSIVVLKGDKVRFSVVGFKDKIIDIPDNIPGNQYSLIQLMVTDTAYLPATIIKARPSRAQFERDFVNTDIPADQLEIARRNTDEATRRILLATLPADGREAVNMQFRQQAVKYSYMGQQPPVNLLNPMAWADFIQAWKRGDFRKKSE</sequence>
<dbReference type="OrthoDB" id="1115630at2"/>
<evidence type="ECO:0000256" key="1">
    <source>
        <dbReference type="SAM" id="SignalP"/>
    </source>
</evidence>
<evidence type="ECO:0000313" key="2">
    <source>
        <dbReference type="EMBL" id="TKK71952.1"/>
    </source>
</evidence>
<gene>
    <name evidence="2" type="ORF">FC093_02770</name>
</gene>
<keyword evidence="1" id="KW-0732">Signal</keyword>
<reference evidence="2 3" key="1">
    <citation type="submission" date="2019-05" db="EMBL/GenBank/DDBJ databases">
        <title>Panacibacter sp. strain 17mud1-8 Genome sequencing and assembly.</title>
        <authorList>
            <person name="Chhetri G."/>
        </authorList>
    </citation>
    <scope>NUCLEOTIDE SEQUENCE [LARGE SCALE GENOMIC DNA]</scope>
    <source>
        <strain evidence="2 3">17mud1-8</strain>
    </source>
</reference>
<dbReference type="InterPro" id="IPR008969">
    <property type="entry name" value="CarboxyPept-like_regulatory"/>
</dbReference>
<dbReference type="Pfam" id="PF13715">
    <property type="entry name" value="CarbopepD_reg_2"/>
    <property type="match status" value="1"/>
</dbReference>
<keyword evidence="2" id="KW-0121">Carboxypeptidase</keyword>
<dbReference type="RefSeq" id="WP_137260192.1">
    <property type="nucleotide sequence ID" value="NZ_SZQL01000001.1"/>
</dbReference>
<dbReference type="AlphaFoldDB" id="A0A4U3LA15"/>
<feature type="signal peptide" evidence="1">
    <location>
        <begin position="1"/>
        <end position="22"/>
    </location>
</feature>
<proteinExistence type="predicted"/>
<keyword evidence="2" id="KW-0378">Hydrolase</keyword>
<name>A0A4U3LA15_9BACT</name>
<dbReference type="GO" id="GO:0004180">
    <property type="term" value="F:carboxypeptidase activity"/>
    <property type="evidence" value="ECO:0007669"/>
    <property type="project" value="UniProtKB-KW"/>
</dbReference>
<organism evidence="2 3">
    <name type="scientific">Ilyomonas limi</name>
    <dbReference type="NCBI Taxonomy" id="2575867"/>
    <lineage>
        <taxon>Bacteria</taxon>
        <taxon>Pseudomonadati</taxon>
        <taxon>Bacteroidota</taxon>
        <taxon>Chitinophagia</taxon>
        <taxon>Chitinophagales</taxon>
        <taxon>Chitinophagaceae</taxon>
        <taxon>Ilyomonas</taxon>
    </lineage>
</organism>